<proteinExistence type="predicted"/>
<dbReference type="InterPro" id="IPR000897">
    <property type="entry name" value="SRP54_GTPase_dom"/>
</dbReference>
<keyword evidence="2" id="KW-0342">GTP-binding</keyword>
<dbReference type="Proteomes" id="UP001268683">
    <property type="component" value="Chromosome"/>
</dbReference>
<evidence type="ECO:0000256" key="1">
    <source>
        <dbReference type="ARBA" id="ARBA00022741"/>
    </source>
</evidence>
<dbReference type="SMART" id="SM00962">
    <property type="entry name" value="SRP54"/>
    <property type="match status" value="1"/>
</dbReference>
<evidence type="ECO:0000256" key="2">
    <source>
        <dbReference type="ARBA" id="ARBA00023134"/>
    </source>
</evidence>
<dbReference type="Gene3D" id="3.40.50.300">
    <property type="entry name" value="P-loop containing nucleotide triphosphate hydrolases"/>
    <property type="match status" value="1"/>
</dbReference>
<evidence type="ECO:0000259" key="3">
    <source>
        <dbReference type="SMART" id="SM00962"/>
    </source>
</evidence>
<keyword evidence="5" id="KW-1185">Reference proteome</keyword>
<dbReference type="GO" id="GO:0006614">
    <property type="term" value="P:SRP-dependent cotranslational protein targeting to membrane"/>
    <property type="evidence" value="ECO:0007669"/>
    <property type="project" value="InterPro"/>
</dbReference>
<dbReference type="SUPFAM" id="SSF52540">
    <property type="entry name" value="P-loop containing nucleoside triphosphate hydrolases"/>
    <property type="match status" value="1"/>
</dbReference>
<name>A0AA52EI52_9PROT</name>
<dbReference type="Pfam" id="PF00448">
    <property type="entry name" value="SRP54"/>
    <property type="match status" value="1"/>
</dbReference>
<dbReference type="InterPro" id="IPR027417">
    <property type="entry name" value="P-loop_NTPase"/>
</dbReference>
<dbReference type="AlphaFoldDB" id="A0AA52EI52"/>
<sequence>MRLKTFHAKTMQDVMEQVRQSLGPDAIIISIEEGKNVGGVRITAALEADATPPVAEKAPMPEPTPVFLDDDIEEEGPASFASTPDYDKADIKAVISHHNLPYDTAERLYQAVESIDAASLPEAFAFALETMIRISPLTDYTARPIMLVGPAGAGKTVCTAKLAADALLHERGVNIISTDVQKAGGIQQLDHFSQLMKQSVQTAENEQELSYLLKQISDRNEDSLTVIDTMGINPFDIDDLEASLKIIKASDAEPVLVLPAGMEPTDAAEIAGIYQRIGCQRFILSRADAARRFSGLITASRPGGLSIAAISRSPFIADGLEPASSFALGRLLTSLPRSGMLSAQKKRMA</sequence>
<reference evidence="4" key="1">
    <citation type="submission" date="2023-04" db="EMBL/GenBank/DDBJ databases">
        <title>Complete genome sequence of Temperatibacter marinus.</title>
        <authorList>
            <person name="Rong J.-C."/>
            <person name="Yi M.-L."/>
            <person name="Zhao Q."/>
        </authorList>
    </citation>
    <scope>NUCLEOTIDE SEQUENCE</scope>
    <source>
        <strain evidence="4">NBRC 110045</strain>
    </source>
</reference>
<evidence type="ECO:0000313" key="5">
    <source>
        <dbReference type="Proteomes" id="UP001268683"/>
    </source>
</evidence>
<dbReference type="KEGG" id="tmk:QGN29_14430"/>
<keyword evidence="1" id="KW-0547">Nucleotide-binding</keyword>
<dbReference type="EMBL" id="CP123872">
    <property type="protein sequence ID" value="WND02744.1"/>
    <property type="molecule type" value="Genomic_DNA"/>
</dbReference>
<organism evidence="4 5">
    <name type="scientific">Temperatibacter marinus</name>
    <dbReference type="NCBI Taxonomy" id="1456591"/>
    <lineage>
        <taxon>Bacteria</taxon>
        <taxon>Pseudomonadati</taxon>
        <taxon>Pseudomonadota</taxon>
        <taxon>Alphaproteobacteria</taxon>
        <taxon>Kordiimonadales</taxon>
        <taxon>Temperatibacteraceae</taxon>
        <taxon>Temperatibacter</taxon>
    </lineage>
</organism>
<feature type="domain" description="SRP54-type proteins GTP-binding" evidence="3">
    <location>
        <begin position="142"/>
        <end position="333"/>
    </location>
</feature>
<protein>
    <recommendedName>
        <fullName evidence="3">SRP54-type proteins GTP-binding domain-containing protein</fullName>
    </recommendedName>
</protein>
<dbReference type="GO" id="GO:0005525">
    <property type="term" value="F:GTP binding"/>
    <property type="evidence" value="ECO:0007669"/>
    <property type="project" value="UniProtKB-KW"/>
</dbReference>
<gene>
    <name evidence="4" type="ORF">QGN29_14430</name>
</gene>
<evidence type="ECO:0000313" key="4">
    <source>
        <dbReference type="EMBL" id="WND02744.1"/>
    </source>
</evidence>
<dbReference type="RefSeq" id="WP_310798582.1">
    <property type="nucleotide sequence ID" value="NZ_CP123872.1"/>
</dbReference>
<accession>A0AA52EI52</accession>